<name>A0A5B8ZEQ8_CYTDA</name>
<proteinExistence type="predicted"/>
<feature type="domain" description="HTH hxlR-type" evidence="4">
    <location>
        <begin position="4"/>
        <end position="104"/>
    </location>
</feature>
<dbReference type="EMBL" id="CP042593">
    <property type="protein sequence ID" value="QED49996.1"/>
    <property type="molecule type" value="Genomic_DNA"/>
</dbReference>
<sequence>MNICPFLEYSMEILGKKWNGLLIHYLSLCPDGIARFSDIKRDLSDITPRALSLKLSELSEYGLIEKKVISEPTVTIFYELTEKGRSLTAALEPIQKWAHQYKYL</sequence>
<reference evidence="6" key="1">
    <citation type="submission" date="2019-08" db="EMBL/GenBank/DDBJ databases">
        <authorList>
            <person name="Zheng X."/>
        </authorList>
    </citation>
    <scope>NUCLEOTIDE SEQUENCE [LARGE SCALE GENOMIC DNA]</scope>
    <source>
        <strain evidence="6">FJAT-25496</strain>
    </source>
</reference>
<dbReference type="OrthoDB" id="9800966at2"/>
<dbReference type="STRING" id="1742359.GCA_001439625_04637"/>
<evidence type="ECO:0000259" key="4">
    <source>
        <dbReference type="PROSITE" id="PS51118"/>
    </source>
</evidence>
<dbReference type="Pfam" id="PF01638">
    <property type="entry name" value="HxlR"/>
    <property type="match status" value="1"/>
</dbReference>
<dbReference type="AlphaFoldDB" id="A0A5B8ZEQ8"/>
<dbReference type="SUPFAM" id="SSF46785">
    <property type="entry name" value="Winged helix' DNA-binding domain"/>
    <property type="match status" value="1"/>
</dbReference>
<keyword evidence="1" id="KW-0805">Transcription regulation</keyword>
<accession>A0A5B8ZEQ8</accession>
<dbReference type="Proteomes" id="UP000321555">
    <property type="component" value="Chromosome"/>
</dbReference>
<evidence type="ECO:0000256" key="2">
    <source>
        <dbReference type="ARBA" id="ARBA00023125"/>
    </source>
</evidence>
<dbReference type="GO" id="GO:0003677">
    <property type="term" value="F:DNA binding"/>
    <property type="evidence" value="ECO:0007669"/>
    <property type="project" value="UniProtKB-KW"/>
</dbReference>
<dbReference type="InterPro" id="IPR036390">
    <property type="entry name" value="WH_DNA-bd_sf"/>
</dbReference>
<keyword evidence="6" id="KW-1185">Reference proteome</keyword>
<dbReference type="PANTHER" id="PTHR33204:SF37">
    <property type="entry name" value="HTH-TYPE TRANSCRIPTIONAL REGULATOR YODB"/>
    <property type="match status" value="1"/>
</dbReference>
<evidence type="ECO:0000313" key="5">
    <source>
        <dbReference type="EMBL" id="QED49996.1"/>
    </source>
</evidence>
<protein>
    <submittedName>
        <fullName evidence="5">Helix-turn-helix transcriptional regulator</fullName>
    </submittedName>
</protein>
<dbReference type="InterPro" id="IPR036388">
    <property type="entry name" value="WH-like_DNA-bd_sf"/>
</dbReference>
<dbReference type="Gene3D" id="1.10.10.10">
    <property type="entry name" value="Winged helix-like DNA-binding domain superfamily/Winged helix DNA-binding domain"/>
    <property type="match status" value="1"/>
</dbReference>
<organism evidence="5 6">
    <name type="scientific">Cytobacillus dafuensis</name>
    <name type="common">Bacillus dafuensis</name>
    <dbReference type="NCBI Taxonomy" id="1742359"/>
    <lineage>
        <taxon>Bacteria</taxon>
        <taxon>Bacillati</taxon>
        <taxon>Bacillota</taxon>
        <taxon>Bacilli</taxon>
        <taxon>Bacillales</taxon>
        <taxon>Bacillaceae</taxon>
        <taxon>Cytobacillus</taxon>
    </lineage>
</organism>
<dbReference type="PANTHER" id="PTHR33204">
    <property type="entry name" value="TRANSCRIPTIONAL REGULATOR, MARR FAMILY"/>
    <property type="match status" value="1"/>
</dbReference>
<evidence type="ECO:0000256" key="1">
    <source>
        <dbReference type="ARBA" id="ARBA00023015"/>
    </source>
</evidence>
<keyword evidence="2" id="KW-0238">DNA-binding</keyword>
<gene>
    <name evidence="5" type="ORF">FSZ17_04510</name>
</gene>
<dbReference type="InterPro" id="IPR002577">
    <property type="entry name" value="HTH_HxlR"/>
</dbReference>
<dbReference type="PROSITE" id="PS51118">
    <property type="entry name" value="HTH_HXLR"/>
    <property type="match status" value="1"/>
</dbReference>
<dbReference type="RefSeq" id="WP_057775901.1">
    <property type="nucleotide sequence ID" value="NZ_CP042593.1"/>
</dbReference>
<keyword evidence="3" id="KW-0804">Transcription</keyword>
<evidence type="ECO:0000313" key="6">
    <source>
        <dbReference type="Proteomes" id="UP000321555"/>
    </source>
</evidence>
<evidence type="ECO:0000256" key="3">
    <source>
        <dbReference type="ARBA" id="ARBA00023163"/>
    </source>
</evidence>
<dbReference type="KEGG" id="bda:FSZ17_04510"/>